<dbReference type="FunFam" id="3.40.640.10:FF:000033">
    <property type="entry name" value="Aspartate aminotransferase"/>
    <property type="match status" value="1"/>
</dbReference>
<dbReference type="CDD" id="cd00609">
    <property type="entry name" value="AAT_like"/>
    <property type="match status" value="1"/>
</dbReference>
<dbReference type="GO" id="GO:0016212">
    <property type="term" value="F:kynurenine-oxoglutarate transaminase activity"/>
    <property type="evidence" value="ECO:0007669"/>
    <property type="project" value="TreeGrafter"/>
</dbReference>
<dbReference type="PANTHER" id="PTHR43807">
    <property type="entry name" value="FI04487P"/>
    <property type="match status" value="1"/>
</dbReference>
<evidence type="ECO:0000313" key="8">
    <source>
        <dbReference type="Proteomes" id="UP000077667"/>
    </source>
</evidence>
<feature type="domain" description="Aminotransferase class I/classII large" evidence="6">
    <location>
        <begin position="28"/>
        <end position="377"/>
    </location>
</feature>
<dbReference type="SUPFAM" id="SSF53383">
    <property type="entry name" value="PLP-dependent transferases"/>
    <property type="match status" value="1"/>
</dbReference>
<dbReference type="InterPro" id="IPR051326">
    <property type="entry name" value="Kynurenine-oxoglutarate_AT"/>
</dbReference>
<proteinExistence type="inferred from homology"/>
<dbReference type="KEGG" id="nia:A8C56_03255"/>
<dbReference type="EMBL" id="CP015772">
    <property type="protein sequence ID" value="ANH80132.1"/>
    <property type="molecule type" value="Genomic_DNA"/>
</dbReference>
<evidence type="ECO:0000259" key="6">
    <source>
        <dbReference type="Pfam" id="PF00155"/>
    </source>
</evidence>
<keyword evidence="3 7" id="KW-0032">Aminotransferase</keyword>
<accession>A0A1A9I0C1</accession>
<evidence type="ECO:0000256" key="5">
    <source>
        <dbReference type="ARBA" id="ARBA00022898"/>
    </source>
</evidence>
<dbReference type="NCBIfam" id="NF006569">
    <property type="entry name" value="PRK09082.1"/>
    <property type="match status" value="1"/>
</dbReference>
<dbReference type="PANTHER" id="PTHR43807:SF20">
    <property type="entry name" value="FI04487P"/>
    <property type="match status" value="1"/>
</dbReference>
<evidence type="ECO:0000256" key="2">
    <source>
        <dbReference type="ARBA" id="ARBA00007441"/>
    </source>
</evidence>
<comment type="cofactor">
    <cofactor evidence="1">
        <name>pyridoxal 5'-phosphate</name>
        <dbReference type="ChEBI" id="CHEBI:597326"/>
    </cofactor>
</comment>
<keyword evidence="4 7" id="KW-0808">Transferase</keyword>
<name>A0A1A9I0C1_9BACT</name>
<dbReference type="RefSeq" id="WP_067752008.1">
    <property type="nucleotide sequence ID" value="NZ_CP015772.1"/>
</dbReference>
<dbReference type="Gene3D" id="3.40.640.10">
    <property type="entry name" value="Type I PLP-dependent aspartate aminotransferase-like (Major domain)"/>
    <property type="match status" value="1"/>
</dbReference>
<dbReference type="Gene3D" id="3.90.1150.10">
    <property type="entry name" value="Aspartate Aminotransferase, domain 1"/>
    <property type="match status" value="1"/>
</dbReference>
<dbReference type="InterPro" id="IPR015422">
    <property type="entry name" value="PyrdxlP-dep_Trfase_small"/>
</dbReference>
<keyword evidence="5" id="KW-0663">Pyridoxal phosphate</keyword>
<dbReference type="GO" id="GO:0030170">
    <property type="term" value="F:pyridoxal phosphate binding"/>
    <property type="evidence" value="ECO:0007669"/>
    <property type="project" value="InterPro"/>
</dbReference>
<dbReference type="STRING" id="1176587.A8C56_03255"/>
<comment type="similarity">
    <text evidence="2">Belongs to the class-I pyridoxal-phosphate-dependent aminotransferase family.</text>
</comment>
<gene>
    <name evidence="7" type="ORF">A8C56_03255</name>
</gene>
<dbReference type="InterPro" id="IPR004839">
    <property type="entry name" value="Aminotransferase_I/II_large"/>
</dbReference>
<dbReference type="Pfam" id="PF00155">
    <property type="entry name" value="Aminotran_1_2"/>
    <property type="match status" value="1"/>
</dbReference>
<sequence>MTLKAKHSAAPLNIFTTMSSLAKETQAYNLSQGLPDYPVAPELGTLLQEAVAKGYNQYAPMPGLMELRQSIATYFNRIYQSDYCTEHNITIIPGATYGIFTAFAALLEKGDEVIYLEPAFDCYVPAIEINGGIPVCVRLDEKKNFEVDWQRIQDAITSKTKAILINTPHNPTGRVWQQEDWDQLAGIIGQKDIYVVADEVYNTILFDGHRHIPGYLQEDLQEKIISVYSFGKMHHITGWKIGFCIAGAAITAAFRSVHQYLSFSVNTPAQYALAAYINLPKADNEASLFLQEKRDLLLNGLAGSKFRSRFTTQGSYFQLFDYSTLSPLPDVKFAQWLTINHKVATIPLSAFYKTQPHIPQIRLSFAKNDAVLNAAVKILSDL</sequence>
<dbReference type="OrthoDB" id="9802328at2"/>
<evidence type="ECO:0000256" key="3">
    <source>
        <dbReference type="ARBA" id="ARBA00022576"/>
    </source>
</evidence>
<evidence type="ECO:0000256" key="4">
    <source>
        <dbReference type="ARBA" id="ARBA00022679"/>
    </source>
</evidence>
<dbReference type="InterPro" id="IPR015424">
    <property type="entry name" value="PyrdxlP-dep_Trfase"/>
</dbReference>
<evidence type="ECO:0000256" key="1">
    <source>
        <dbReference type="ARBA" id="ARBA00001933"/>
    </source>
</evidence>
<dbReference type="GO" id="GO:0005737">
    <property type="term" value="C:cytoplasm"/>
    <property type="evidence" value="ECO:0007669"/>
    <property type="project" value="TreeGrafter"/>
</dbReference>
<protein>
    <submittedName>
        <fullName evidence="7">Kynurenine--oxoglutarate aminotransferase</fullName>
    </submittedName>
</protein>
<organism evidence="7 8">
    <name type="scientific">Niabella ginsenosidivorans</name>
    <dbReference type="NCBI Taxonomy" id="1176587"/>
    <lineage>
        <taxon>Bacteria</taxon>
        <taxon>Pseudomonadati</taxon>
        <taxon>Bacteroidota</taxon>
        <taxon>Chitinophagia</taxon>
        <taxon>Chitinophagales</taxon>
        <taxon>Chitinophagaceae</taxon>
        <taxon>Niabella</taxon>
    </lineage>
</organism>
<keyword evidence="8" id="KW-1185">Reference proteome</keyword>
<dbReference type="InterPro" id="IPR015421">
    <property type="entry name" value="PyrdxlP-dep_Trfase_major"/>
</dbReference>
<evidence type="ECO:0000313" key="7">
    <source>
        <dbReference type="EMBL" id="ANH80132.1"/>
    </source>
</evidence>
<dbReference type="Proteomes" id="UP000077667">
    <property type="component" value="Chromosome"/>
</dbReference>
<dbReference type="AlphaFoldDB" id="A0A1A9I0C1"/>
<reference evidence="7 8" key="1">
    <citation type="submission" date="2016-05" db="EMBL/GenBank/DDBJ databases">
        <title>Niabella ginsenosidivorans BS26 whole genome sequencing.</title>
        <authorList>
            <person name="Im W.T."/>
            <person name="Siddiqi M.Z."/>
        </authorList>
    </citation>
    <scope>NUCLEOTIDE SEQUENCE [LARGE SCALE GENOMIC DNA]</scope>
    <source>
        <strain evidence="7 8">BS26</strain>
    </source>
</reference>